<reference evidence="1" key="1">
    <citation type="submission" date="2014-09" db="EMBL/GenBank/DDBJ databases">
        <authorList>
            <person name="Magalhaes I.L.F."/>
            <person name="Oliveira U."/>
            <person name="Santos F.R."/>
            <person name="Vidigal T.H.D.A."/>
            <person name="Brescovit A.D."/>
            <person name="Santos A.J."/>
        </authorList>
    </citation>
    <scope>NUCLEOTIDE SEQUENCE</scope>
    <source>
        <tissue evidence="1">Shoot tissue taken approximately 20 cm above the soil surface</tissue>
    </source>
</reference>
<evidence type="ECO:0000313" key="1">
    <source>
        <dbReference type="EMBL" id="JAD92662.1"/>
    </source>
</evidence>
<protein>
    <submittedName>
        <fullName evidence="1">Uncharacterized protein</fullName>
    </submittedName>
</protein>
<organism evidence="1">
    <name type="scientific">Arundo donax</name>
    <name type="common">Giant reed</name>
    <name type="synonym">Donax arundinaceus</name>
    <dbReference type="NCBI Taxonomy" id="35708"/>
    <lineage>
        <taxon>Eukaryota</taxon>
        <taxon>Viridiplantae</taxon>
        <taxon>Streptophyta</taxon>
        <taxon>Embryophyta</taxon>
        <taxon>Tracheophyta</taxon>
        <taxon>Spermatophyta</taxon>
        <taxon>Magnoliopsida</taxon>
        <taxon>Liliopsida</taxon>
        <taxon>Poales</taxon>
        <taxon>Poaceae</taxon>
        <taxon>PACMAD clade</taxon>
        <taxon>Arundinoideae</taxon>
        <taxon>Arundineae</taxon>
        <taxon>Arundo</taxon>
    </lineage>
</organism>
<sequence>MSCGVLPSLLSRVIFLFHGNI</sequence>
<accession>A0A0A9E9L9</accession>
<proteinExistence type="predicted"/>
<reference evidence="1" key="2">
    <citation type="journal article" date="2015" name="Data Brief">
        <title>Shoot transcriptome of the giant reed, Arundo donax.</title>
        <authorList>
            <person name="Barrero R.A."/>
            <person name="Guerrero F.D."/>
            <person name="Moolhuijzen P."/>
            <person name="Goolsby J.A."/>
            <person name="Tidwell J."/>
            <person name="Bellgard S.E."/>
            <person name="Bellgard M.I."/>
        </authorList>
    </citation>
    <scope>NUCLEOTIDE SEQUENCE</scope>
    <source>
        <tissue evidence="1">Shoot tissue taken approximately 20 cm above the soil surface</tissue>
    </source>
</reference>
<dbReference type="EMBL" id="GBRH01205233">
    <property type="protein sequence ID" value="JAD92662.1"/>
    <property type="molecule type" value="Transcribed_RNA"/>
</dbReference>
<name>A0A0A9E9L9_ARUDO</name>
<dbReference type="AlphaFoldDB" id="A0A0A9E9L9"/>